<feature type="region of interest" description="Disordered" evidence="1">
    <location>
        <begin position="584"/>
        <end position="704"/>
    </location>
</feature>
<feature type="compositionally biased region" description="Polar residues" evidence="1">
    <location>
        <begin position="515"/>
        <end position="532"/>
    </location>
</feature>
<feature type="compositionally biased region" description="Acidic residues" evidence="1">
    <location>
        <begin position="611"/>
        <end position="630"/>
    </location>
</feature>
<dbReference type="OrthoDB" id="3739674at2759"/>
<feature type="region of interest" description="Disordered" evidence="1">
    <location>
        <begin position="446"/>
        <end position="471"/>
    </location>
</feature>
<evidence type="ECO:0000313" key="3">
    <source>
        <dbReference type="EMBL" id="KPI34602.1"/>
    </source>
</evidence>
<sequence>MPDKKPVANEVWLKVIEWLDPKALKNARLVNKAWRDFATPHLFRTAIFSPEPLNVKNLRKLARTEHLAKFVEVLHLDCTTTMPKMVEPYAVAASNYFAKVFALGEQKTGPLCAANLLEVLQTDSSAHLNHKYLTGKPRGHFIAGFTLYNARFSYADRMSRADEVYAQLVYVTSKFINLKHVGTLSYWTTSKEPYQDDFKQYLINNLPRKSIDLISGINPPPGLVATTKTITSGSNRQRTFTSAFGAPGAAARGLHVMILPPSYSACSHDTHTHEIINGALRALRKNNFRLVSLFLPGPDELDHTKATEKRDGIVPLPSLLEGVQSKTSSLVLPLFRTLKVLELNIDFVHGGNTYRSRRGFYAPLDSIRNAIQQMSQLESLSIGAPKALLGDHSVWDLSKLLLFKEADYPEVDEEDDAGDDDADFGIPPPEMSQFLNMMLGGILAGTAPGNNNPAPTNGSSSQPAASSAASMLGSMPPVQLGPAVVAGVETVTANGATTAHALPPIAIPPIDMSQLLGTSQGPGLSNRRTSATPLKPNPWPKLKYLSLWNLPASPQQLSRLVKTVKGSLKVLKLDNIHFGPVPTPLDLSRGHHHPHHNHTESEAPEPSVDGSENESDGGDEDLPELLDTEDASLSASHVANTSEAAPVHEVPSSSGVPQTGPASAQPNGQSQLQSNVQTQTQPQGPPQPQTDGNQSTTTSTKPEAGKAWLETIEMLADELSLDECSIVLHPTEEYEVCDALAKQLTVNVWEEMGPFSIEISRYLLGGNGIGFPLHTANRIQQISEGGDEE</sequence>
<gene>
    <name evidence="3" type="ORF">AB675_4908</name>
</gene>
<name>A0A0N1NX03_9EURO</name>
<dbReference type="Proteomes" id="UP000038010">
    <property type="component" value="Unassembled WGS sequence"/>
</dbReference>
<dbReference type="Pfam" id="PF00646">
    <property type="entry name" value="F-box"/>
    <property type="match status" value="1"/>
</dbReference>
<dbReference type="InterPro" id="IPR036047">
    <property type="entry name" value="F-box-like_dom_sf"/>
</dbReference>
<evidence type="ECO:0000259" key="2">
    <source>
        <dbReference type="Pfam" id="PF00646"/>
    </source>
</evidence>
<feature type="compositionally biased region" description="Polar residues" evidence="1">
    <location>
        <begin position="651"/>
        <end position="676"/>
    </location>
</feature>
<keyword evidence="4" id="KW-1185">Reference proteome</keyword>
<proteinExistence type="predicted"/>
<reference evidence="3 4" key="1">
    <citation type="submission" date="2015-06" db="EMBL/GenBank/DDBJ databases">
        <title>Draft genome of the ant-associated black yeast Phialophora attae CBS 131958.</title>
        <authorList>
            <person name="Moreno L.F."/>
            <person name="Stielow B.J."/>
            <person name="de Hoog S."/>
            <person name="Vicente V.A."/>
            <person name="Weiss V.A."/>
            <person name="de Vries M."/>
            <person name="Cruz L.M."/>
            <person name="Souza E.M."/>
        </authorList>
    </citation>
    <scope>NUCLEOTIDE SEQUENCE [LARGE SCALE GENOMIC DNA]</scope>
    <source>
        <strain evidence="3 4">CBS 131958</strain>
    </source>
</reference>
<feature type="non-terminal residue" evidence="3">
    <location>
        <position position="789"/>
    </location>
</feature>
<comment type="caution">
    <text evidence="3">The sequence shown here is derived from an EMBL/GenBank/DDBJ whole genome shotgun (WGS) entry which is preliminary data.</text>
</comment>
<dbReference type="AlphaFoldDB" id="A0A0N1NX03"/>
<dbReference type="SUPFAM" id="SSF81383">
    <property type="entry name" value="F-box domain"/>
    <property type="match status" value="1"/>
</dbReference>
<feature type="region of interest" description="Disordered" evidence="1">
    <location>
        <begin position="513"/>
        <end position="536"/>
    </location>
</feature>
<protein>
    <recommendedName>
        <fullName evidence="2">F-box domain-containing protein</fullName>
    </recommendedName>
</protein>
<dbReference type="GeneID" id="28736958"/>
<feature type="compositionally biased region" description="Low complexity" evidence="1">
    <location>
        <begin position="446"/>
        <end position="470"/>
    </location>
</feature>
<evidence type="ECO:0000256" key="1">
    <source>
        <dbReference type="SAM" id="MobiDB-lite"/>
    </source>
</evidence>
<evidence type="ECO:0000313" key="4">
    <source>
        <dbReference type="Proteomes" id="UP000038010"/>
    </source>
</evidence>
<dbReference type="RefSeq" id="XP_017994565.1">
    <property type="nucleotide sequence ID" value="XM_018145078.1"/>
</dbReference>
<dbReference type="VEuPathDB" id="FungiDB:AB675_4908"/>
<accession>A0A0N1NX03</accession>
<feature type="domain" description="F-box" evidence="2">
    <location>
        <begin position="9"/>
        <end position="39"/>
    </location>
</feature>
<dbReference type="EMBL" id="LFJN01000055">
    <property type="protein sequence ID" value="KPI34602.1"/>
    <property type="molecule type" value="Genomic_DNA"/>
</dbReference>
<dbReference type="CDD" id="cd09917">
    <property type="entry name" value="F-box_SF"/>
    <property type="match status" value="1"/>
</dbReference>
<feature type="compositionally biased region" description="Polar residues" evidence="1">
    <location>
        <begin position="631"/>
        <end position="643"/>
    </location>
</feature>
<feature type="compositionally biased region" description="Polar residues" evidence="1">
    <location>
        <begin position="691"/>
        <end position="701"/>
    </location>
</feature>
<dbReference type="InterPro" id="IPR001810">
    <property type="entry name" value="F-box_dom"/>
</dbReference>
<organism evidence="3 4">
    <name type="scientific">Cyphellophora attinorum</name>
    <dbReference type="NCBI Taxonomy" id="1664694"/>
    <lineage>
        <taxon>Eukaryota</taxon>
        <taxon>Fungi</taxon>
        <taxon>Dikarya</taxon>
        <taxon>Ascomycota</taxon>
        <taxon>Pezizomycotina</taxon>
        <taxon>Eurotiomycetes</taxon>
        <taxon>Chaetothyriomycetidae</taxon>
        <taxon>Chaetothyriales</taxon>
        <taxon>Cyphellophoraceae</taxon>
        <taxon>Cyphellophora</taxon>
    </lineage>
</organism>